<organism evidence="1 2">
    <name type="scientific">Burkholderia reimsis</name>
    <dbReference type="NCBI Taxonomy" id="2234132"/>
    <lineage>
        <taxon>Bacteria</taxon>
        <taxon>Pseudomonadati</taxon>
        <taxon>Pseudomonadota</taxon>
        <taxon>Betaproteobacteria</taxon>
        <taxon>Burkholderiales</taxon>
        <taxon>Burkholderiaceae</taxon>
        <taxon>Burkholderia</taxon>
    </lineage>
</organism>
<evidence type="ECO:0000313" key="1">
    <source>
        <dbReference type="EMBL" id="RBB35689.1"/>
    </source>
</evidence>
<reference evidence="1 2" key="1">
    <citation type="submission" date="2018-06" db="EMBL/GenBank/DDBJ databases">
        <title>Draft genome sequence of Burkholderia reimsis strain BE51 isolated from a French agricultural soil.</title>
        <authorList>
            <person name="Esmaeel Q."/>
        </authorList>
    </citation>
    <scope>NUCLEOTIDE SEQUENCE [LARGE SCALE GENOMIC DNA]</scope>
    <source>
        <strain evidence="1 2">BE51</strain>
    </source>
</reference>
<dbReference type="EMBL" id="QMFZ01000027">
    <property type="protein sequence ID" value="RBB35689.1"/>
    <property type="molecule type" value="Genomic_DNA"/>
</dbReference>
<dbReference type="RefSeq" id="WP_113046936.1">
    <property type="nucleotide sequence ID" value="NZ_QMFZ01000027.1"/>
</dbReference>
<comment type="caution">
    <text evidence="1">The sequence shown here is derived from an EMBL/GenBank/DDBJ whole genome shotgun (WGS) entry which is preliminary data.</text>
</comment>
<dbReference type="Proteomes" id="UP000252458">
    <property type="component" value="Unassembled WGS sequence"/>
</dbReference>
<sequence length="88" mass="9535">MEFKAFADDATVVNIHGDALTVTNDPERIVLSGTLELTRDKAGLAAALALQQAIASILDVLQHDAALPERVREEPAARRGKIKNPFEE</sequence>
<accession>A0A365QQD1</accession>
<gene>
    <name evidence="1" type="ORF">DPV79_27080</name>
</gene>
<keyword evidence="2" id="KW-1185">Reference proteome</keyword>
<dbReference type="AlphaFoldDB" id="A0A365QQD1"/>
<protein>
    <submittedName>
        <fullName evidence="1">Uncharacterized protein</fullName>
    </submittedName>
</protein>
<proteinExistence type="predicted"/>
<evidence type="ECO:0000313" key="2">
    <source>
        <dbReference type="Proteomes" id="UP000252458"/>
    </source>
</evidence>
<name>A0A365QQD1_9BURK</name>